<name>A0A8S1RQ73_9CILI</name>
<evidence type="ECO:0000313" key="1">
    <source>
        <dbReference type="EMBL" id="CAD8129199.1"/>
    </source>
</evidence>
<organism evidence="1 2">
    <name type="scientific">Paramecium sonneborni</name>
    <dbReference type="NCBI Taxonomy" id="65129"/>
    <lineage>
        <taxon>Eukaryota</taxon>
        <taxon>Sar</taxon>
        <taxon>Alveolata</taxon>
        <taxon>Ciliophora</taxon>
        <taxon>Intramacronucleata</taxon>
        <taxon>Oligohymenophorea</taxon>
        <taxon>Peniculida</taxon>
        <taxon>Parameciidae</taxon>
        <taxon>Paramecium</taxon>
    </lineage>
</organism>
<reference evidence="1" key="1">
    <citation type="submission" date="2021-01" db="EMBL/GenBank/DDBJ databases">
        <authorList>
            <consortium name="Genoscope - CEA"/>
            <person name="William W."/>
        </authorList>
    </citation>
    <scope>NUCLEOTIDE SEQUENCE</scope>
</reference>
<dbReference type="EMBL" id="CAJJDN010000210">
    <property type="protein sequence ID" value="CAD8129199.1"/>
    <property type="molecule type" value="Genomic_DNA"/>
</dbReference>
<dbReference type="Proteomes" id="UP000692954">
    <property type="component" value="Unassembled WGS sequence"/>
</dbReference>
<keyword evidence="2" id="KW-1185">Reference proteome</keyword>
<gene>
    <name evidence="1" type="ORF">PSON_ATCC_30995.1.T2100014</name>
</gene>
<evidence type="ECO:0000313" key="2">
    <source>
        <dbReference type="Proteomes" id="UP000692954"/>
    </source>
</evidence>
<accession>A0A8S1RQ73</accession>
<dbReference type="AlphaFoldDB" id="A0A8S1RQ73"/>
<protein>
    <submittedName>
        <fullName evidence="1">Uncharacterized protein</fullName>
    </submittedName>
</protein>
<proteinExistence type="predicted"/>
<sequence>MIFQSSQEVTIKELYKMNNFMINCKKKDGLLIINEDRCSIQKGAYQIYIEEMLAQIKDAQLVRKLVSKTQYQKIVKLRNCLQENDNDGQQVENNKHQMECILKKKSLQQMQRITKQKRKIIRKSHQKEDKYIMKKTDYMNISQNEDNTMQKEIKLYSQDDQKELIKMDIRYCQERIQNQVSSYKEVNVLIIMEQIINVHEPYKLKEKVLIKILEQGNRKED</sequence>
<comment type="caution">
    <text evidence="1">The sequence shown here is derived from an EMBL/GenBank/DDBJ whole genome shotgun (WGS) entry which is preliminary data.</text>
</comment>